<reference evidence="1 2" key="1">
    <citation type="submission" date="2020-11" db="EMBL/GenBank/DDBJ databases">
        <authorList>
            <person name="Kim M.K."/>
        </authorList>
    </citation>
    <scope>NUCLEOTIDE SEQUENCE [LARGE SCALE GENOMIC DNA]</scope>
    <source>
        <strain evidence="1 2">BT683</strain>
    </source>
</reference>
<evidence type="ECO:0000313" key="2">
    <source>
        <dbReference type="Proteomes" id="UP000597617"/>
    </source>
</evidence>
<evidence type="ECO:0008006" key="3">
    <source>
        <dbReference type="Google" id="ProtNLM"/>
    </source>
</evidence>
<organism evidence="1 2">
    <name type="scientific">Hymenobacter jeongseonensis</name>
    <dbReference type="NCBI Taxonomy" id="2791027"/>
    <lineage>
        <taxon>Bacteria</taxon>
        <taxon>Pseudomonadati</taxon>
        <taxon>Bacteroidota</taxon>
        <taxon>Cytophagia</taxon>
        <taxon>Cytophagales</taxon>
        <taxon>Hymenobacteraceae</taxon>
        <taxon>Hymenobacter</taxon>
    </lineage>
</organism>
<accession>A0ABS0IIA3</accession>
<evidence type="ECO:0000313" key="1">
    <source>
        <dbReference type="EMBL" id="MBF9238061.1"/>
    </source>
</evidence>
<dbReference type="RefSeq" id="WP_196282426.1">
    <property type="nucleotide sequence ID" value="NZ_JADQDQ010000004.1"/>
</dbReference>
<gene>
    <name evidence="1" type="ORF">I2I05_11710</name>
</gene>
<sequence>MNPFLASRRMIRWSVVVLLAAACQQEKQVHQDSEVEVVYRFHLQTTLQLAKPATIPVEIAPRFRRFPTETAANNFRFRHERLLRFVALEADSGVRHALRADCLATPNGSNELAVLRQQVAVLRHQTDLRPPNEQGAPVRLTFSASCTPGDGRNYYYVETNVARLRYSRGDVYVVRNGAVERTVNVWMT</sequence>
<dbReference type="EMBL" id="JADQDQ010000004">
    <property type="protein sequence ID" value="MBF9238061.1"/>
    <property type="molecule type" value="Genomic_DNA"/>
</dbReference>
<name>A0ABS0IIA3_9BACT</name>
<proteinExistence type="predicted"/>
<protein>
    <recommendedName>
        <fullName evidence="3">Lipoprotein</fullName>
    </recommendedName>
</protein>
<keyword evidence="2" id="KW-1185">Reference proteome</keyword>
<dbReference type="Proteomes" id="UP000597617">
    <property type="component" value="Unassembled WGS sequence"/>
</dbReference>
<comment type="caution">
    <text evidence="1">The sequence shown here is derived from an EMBL/GenBank/DDBJ whole genome shotgun (WGS) entry which is preliminary data.</text>
</comment>